<evidence type="ECO:0000313" key="10">
    <source>
        <dbReference type="Proteomes" id="UP000478417"/>
    </source>
</evidence>
<name>A0A6B2LYI2_9BACT</name>
<evidence type="ECO:0000256" key="1">
    <source>
        <dbReference type="ARBA" id="ARBA00004141"/>
    </source>
</evidence>
<feature type="transmembrane region" description="Helical" evidence="7">
    <location>
        <begin position="499"/>
        <end position="518"/>
    </location>
</feature>
<accession>A0A6B2LYI2</accession>
<dbReference type="PANTHER" id="PTHR43652:SF2">
    <property type="entry name" value="BASIC AMINO ACID ANTIPORTER YFCC-RELATED"/>
    <property type="match status" value="1"/>
</dbReference>
<sequence>MTFEIWVVFLILALAVVAFVTERVRHDLIGLLVMVLLGLTNVLQPDDLLHGFGNRAVVTIGAMFVLSAALTRTGMVSALSGKLADYSRGNPMRFLVFSLVTVCVMSAFINNTPVVLVFIPAVLTVSAKVGMSPSKFLMPISFASMLGGSCTLIGTSSNILVSSISDGLGQGAIGMFEFSQVGIVIVFAGMGYLLFLSFRLLPDRVTIASSANPEAAKKYVTQVQLARESNLIGKTLGETPFGKSRVSVVELIRGEQISRLGRDTPLELGDILLVRGDLNEILELDRQHSVTITPGLKPEVGDFKRVEMTLFELMIAPDSNLIGQRCSAIGFRQEYEVSIFAIQRRGRHHQREIGEIELKLGDILLVRGSIEEASRLRDSNEFILLEGVHEEREERHKAPIAIATIATIILLASLGVFPISVLSLGGVAVVLLAKLLTPREVYRAVDWPVLVLIAGMIALGDAMGQTGALDLIASQLVSAVGSLGPHATLWIFYIMTGGLSLLILNKPAAALMAPLAVILAQQLNVDPKPFVMAVAFAASTAMATPMGYQTNLLVYGPGGYAFKDFIRFGLPLNLLVGVIACFLIPWVWPF</sequence>
<feature type="transmembrane region" description="Helical" evidence="7">
    <location>
        <begin position="530"/>
        <end position="548"/>
    </location>
</feature>
<evidence type="ECO:0000313" key="9">
    <source>
        <dbReference type="EMBL" id="NDV61453.1"/>
    </source>
</evidence>
<feature type="transmembrane region" description="Helical" evidence="7">
    <location>
        <begin position="28"/>
        <end position="44"/>
    </location>
</feature>
<feature type="transmembrane region" description="Helical" evidence="7">
    <location>
        <begin position="400"/>
        <end position="433"/>
    </location>
</feature>
<proteinExistence type="predicted"/>
<dbReference type="PROSITE" id="PS51202">
    <property type="entry name" value="RCK_C"/>
    <property type="match status" value="2"/>
</dbReference>
<dbReference type="GO" id="GO:0008324">
    <property type="term" value="F:monoatomic cation transmembrane transporter activity"/>
    <property type="evidence" value="ECO:0007669"/>
    <property type="project" value="InterPro"/>
</dbReference>
<keyword evidence="4" id="KW-0677">Repeat</keyword>
<feature type="transmembrane region" description="Helical" evidence="7">
    <location>
        <begin position="95"/>
        <end position="124"/>
    </location>
</feature>
<evidence type="ECO:0000256" key="3">
    <source>
        <dbReference type="ARBA" id="ARBA00022692"/>
    </source>
</evidence>
<organism evidence="9 10">
    <name type="scientific">Oceanipulchritudo coccoides</name>
    <dbReference type="NCBI Taxonomy" id="2706888"/>
    <lineage>
        <taxon>Bacteria</taxon>
        <taxon>Pseudomonadati</taxon>
        <taxon>Verrucomicrobiota</taxon>
        <taxon>Opitutia</taxon>
        <taxon>Puniceicoccales</taxon>
        <taxon>Oceanipulchritudinaceae</taxon>
        <taxon>Oceanipulchritudo</taxon>
    </lineage>
</organism>
<dbReference type="AlphaFoldDB" id="A0A6B2LYI2"/>
<dbReference type="InterPro" id="IPR004680">
    <property type="entry name" value="Cit_transptr-like_dom"/>
</dbReference>
<evidence type="ECO:0000256" key="6">
    <source>
        <dbReference type="ARBA" id="ARBA00023136"/>
    </source>
</evidence>
<evidence type="ECO:0000256" key="4">
    <source>
        <dbReference type="ARBA" id="ARBA00022737"/>
    </source>
</evidence>
<dbReference type="InterPro" id="IPR036721">
    <property type="entry name" value="RCK_C_sf"/>
</dbReference>
<dbReference type="EMBL" id="JAAGNX010000001">
    <property type="protein sequence ID" value="NDV61453.1"/>
    <property type="molecule type" value="Genomic_DNA"/>
</dbReference>
<evidence type="ECO:0000256" key="5">
    <source>
        <dbReference type="ARBA" id="ARBA00022989"/>
    </source>
</evidence>
<comment type="subcellular location">
    <subcellularLocation>
        <location evidence="1">Membrane</location>
        <topology evidence="1">Multi-pass membrane protein</topology>
    </subcellularLocation>
</comment>
<feature type="transmembrane region" description="Helical" evidence="7">
    <location>
        <begin position="56"/>
        <end position="75"/>
    </location>
</feature>
<feature type="transmembrane region" description="Helical" evidence="7">
    <location>
        <begin position="471"/>
        <end position="493"/>
    </location>
</feature>
<feature type="transmembrane region" description="Helical" evidence="7">
    <location>
        <begin position="136"/>
        <end position="161"/>
    </location>
</feature>
<evidence type="ECO:0000259" key="8">
    <source>
        <dbReference type="PROSITE" id="PS51202"/>
    </source>
</evidence>
<keyword evidence="3 7" id="KW-0812">Transmembrane</keyword>
<feature type="domain" description="RCK C-terminal" evidence="8">
    <location>
        <begin position="208"/>
        <end position="290"/>
    </location>
</feature>
<dbReference type="SUPFAM" id="SSF116726">
    <property type="entry name" value="TrkA C-terminal domain-like"/>
    <property type="match status" value="2"/>
</dbReference>
<evidence type="ECO:0000256" key="2">
    <source>
        <dbReference type="ARBA" id="ARBA00022448"/>
    </source>
</evidence>
<evidence type="ECO:0000256" key="7">
    <source>
        <dbReference type="SAM" id="Phobius"/>
    </source>
</evidence>
<dbReference type="GO" id="GO:0005886">
    <property type="term" value="C:plasma membrane"/>
    <property type="evidence" value="ECO:0007669"/>
    <property type="project" value="TreeGrafter"/>
</dbReference>
<protein>
    <submittedName>
        <fullName evidence="9">SLC13 family permease</fullName>
    </submittedName>
</protein>
<feature type="domain" description="RCK C-terminal" evidence="8">
    <location>
        <begin position="298"/>
        <end position="382"/>
    </location>
</feature>
<comment type="caution">
    <text evidence="9">The sequence shown here is derived from an EMBL/GenBank/DDBJ whole genome shotgun (WGS) entry which is preliminary data.</text>
</comment>
<dbReference type="PANTHER" id="PTHR43652">
    <property type="entry name" value="BASIC AMINO ACID ANTIPORTER YFCC-RELATED"/>
    <property type="match status" value="1"/>
</dbReference>
<reference evidence="9 10" key="1">
    <citation type="submission" date="2020-02" db="EMBL/GenBank/DDBJ databases">
        <title>Albibacoteraceae fam. nov., the first described family within the subdivision 4 Verrucomicrobia.</title>
        <authorList>
            <person name="Xi F."/>
        </authorList>
    </citation>
    <scope>NUCLEOTIDE SEQUENCE [LARGE SCALE GENOMIC DNA]</scope>
    <source>
        <strain evidence="9 10">CK1056</strain>
    </source>
</reference>
<dbReference type="Proteomes" id="UP000478417">
    <property type="component" value="Unassembled WGS sequence"/>
</dbReference>
<dbReference type="InterPro" id="IPR051679">
    <property type="entry name" value="DASS-Related_Transporters"/>
</dbReference>
<keyword evidence="5 7" id="KW-1133">Transmembrane helix</keyword>
<keyword evidence="2" id="KW-0813">Transport</keyword>
<keyword evidence="10" id="KW-1185">Reference proteome</keyword>
<feature type="transmembrane region" description="Helical" evidence="7">
    <location>
        <begin position="181"/>
        <end position="201"/>
    </location>
</feature>
<keyword evidence="6 7" id="KW-0472">Membrane</keyword>
<feature type="transmembrane region" description="Helical" evidence="7">
    <location>
        <begin position="568"/>
        <end position="588"/>
    </location>
</feature>
<dbReference type="GO" id="GO:0006813">
    <property type="term" value="P:potassium ion transport"/>
    <property type="evidence" value="ECO:0007669"/>
    <property type="project" value="InterPro"/>
</dbReference>
<gene>
    <name evidence="9" type="ORF">G0Q06_03215</name>
</gene>
<dbReference type="Gene3D" id="3.30.70.1450">
    <property type="entry name" value="Regulator of K+ conductance, C-terminal domain"/>
    <property type="match status" value="2"/>
</dbReference>
<dbReference type="Pfam" id="PF02080">
    <property type="entry name" value="TrkA_C"/>
    <property type="match status" value="2"/>
</dbReference>
<dbReference type="InterPro" id="IPR006037">
    <property type="entry name" value="RCK_C"/>
</dbReference>
<feature type="transmembrane region" description="Helical" evidence="7">
    <location>
        <begin position="445"/>
        <end position="464"/>
    </location>
</feature>
<dbReference type="Pfam" id="PF03600">
    <property type="entry name" value="CitMHS"/>
    <property type="match status" value="1"/>
</dbReference>
<dbReference type="RefSeq" id="WP_163962406.1">
    <property type="nucleotide sequence ID" value="NZ_JAAGNX010000001.1"/>
</dbReference>